<evidence type="ECO:0000256" key="1">
    <source>
        <dbReference type="ARBA" id="ARBA00004496"/>
    </source>
</evidence>
<comment type="caution">
    <text evidence="6">The sequence shown here is derived from an EMBL/GenBank/DDBJ whole genome shotgun (WGS) entry which is preliminary data.</text>
</comment>
<evidence type="ECO:0000313" key="7">
    <source>
        <dbReference type="Proteomes" id="UP000238350"/>
    </source>
</evidence>
<dbReference type="CDD" id="cd06467">
    <property type="entry name" value="p23_NUDC_like"/>
    <property type="match status" value="1"/>
</dbReference>
<reference evidence="6 7" key="1">
    <citation type="submission" date="2017-04" db="EMBL/GenBank/DDBJ databases">
        <title>Genome sequencing of [Candida] sorbophila.</title>
        <authorList>
            <person name="Ahn J.O."/>
        </authorList>
    </citation>
    <scope>NUCLEOTIDE SEQUENCE [LARGE SCALE GENOMIC DNA]</scope>
    <source>
        <strain evidence="6 7">DS02</strain>
    </source>
</reference>
<evidence type="ECO:0000256" key="4">
    <source>
        <dbReference type="ARBA" id="ARBA00068398"/>
    </source>
</evidence>
<feature type="domain" description="CS" evidence="5">
    <location>
        <begin position="1"/>
        <end position="88"/>
    </location>
</feature>
<organism evidence="6 7">
    <name type="scientific">Wickerhamiella sorbophila</name>
    <dbReference type="NCBI Taxonomy" id="45607"/>
    <lineage>
        <taxon>Eukaryota</taxon>
        <taxon>Fungi</taxon>
        <taxon>Dikarya</taxon>
        <taxon>Ascomycota</taxon>
        <taxon>Saccharomycotina</taxon>
        <taxon>Dipodascomycetes</taxon>
        <taxon>Dipodascales</taxon>
        <taxon>Trichomonascaceae</taxon>
        <taxon>Wickerhamiella</taxon>
    </lineage>
</organism>
<evidence type="ECO:0000256" key="3">
    <source>
        <dbReference type="ARBA" id="ARBA00059400"/>
    </source>
</evidence>
<dbReference type="PANTHER" id="PTHR12356:SF3">
    <property type="entry name" value="NUCLEAR MIGRATION PROTEIN NUDC"/>
    <property type="match status" value="1"/>
</dbReference>
<dbReference type="Pfam" id="PF04969">
    <property type="entry name" value="CS"/>
    <property type="match status" value="1"/>
</dbReference>
<evidence type="ECO:0000256" key="2">
    <source>
        <dbReference type="ARBA" id="ARBA00022490"/>
    </source>
</evidence>
<comment type="subcellular location">
    <subcellularLocation>
        <location evidence="1">Cytoplasm</location>
    </subcellularLocation>
</comment>
<protein>
    <recommendedName>
        <fullName evidence="4">Nuclear movement protein nudC</fullName>
    </recommendedName>
</protein>
<sequence length="166" mass="19120">MSQPKYTFKQTLQDVTVYAPLEEGTRAKTLDISIERDTLAVRTPNGVLADGKLYAPIAVDESSWSVVDQKELVITLEKTKAEWWPHVLVGDPEIDIKKIQPENSRLSDLDQETRANVEKMMYDQQQQMRGLPTSDEMQKLNQLDKFKKMHPELDFSTLKKENIHFG</sequence>
<dbReference type="InterPro" id="IPR008978">
    <property type="entry name" value="HSP20-like_chaperone"/>
</dbReference>
<dbReference type="GO" id="GO:0005737">
    <property type="term" value="C:cytoplasm"/>
    <property type="evidence" value="ECO:0007669"/>
    <property type="project" value="UniProtKB-SubCell"/>
</dbReference>
<dbReference type="Proteomes" id="UP000238350">
    <property type="component" value="Unassembled WGS sequence"/>
</dbReference>
<dbReference type="InterPro" id="IPR037898">
    <property type="entry name" value="NudC_fam"/>
</dbReference>
<dbReference type="Gene3D" id="2.60.40.790">
    <property type="match status" value="1"/>
</dbReference>
<dbReference type="InterPro" id="IPR007052">
    <property type="entry name" value="CS_dom"/>
</dbReference>
<dbReference type="GO" id="GO:0006457">
    <property type="term" value="P:protein folding"/>
    <property type="evidence" value="ECO:0007669"/>
    <property type="project" value="TreeGrafter"/>
</dbReference>
<proteinExistence type="predicted"/>
<dbReference type="OrthoDB" id="416217at2759"/>
<accession>A0A2T0FN92</accession>
<evidence type="ECO:0000313" key="6">
    <source>
        <dbReference type="EMBL" id="PRT56461.1"/>
    </source>
</evidence>
<dbReference type="STRING" id="45607.A0A2T0FN92"/>
<comment type="function">
    <text evidence="3">Required for nuclear movement. May interact between microtubules and nuclei and/or may be involved in the generation of force used to move nuclei during interphase.</text>
</comment>
<dbReference type="FunFam" id="2.60.40.790:FF:000001">
    <property type="entry name" value="Nuclear migration protein nudC"/>
    <property type="match status" value="1"/>
</dbReference>
<dbReference type="RefSeq" id="XP_024666406.1">
    <property type="nucleotide sequence ID" value="XM_024810638.1"/>
</dbReference>
<dbReference type="EMBL" id="NDIQ01000022">
    <property type="protein sequence ID" value="PRT56461.1"/>
    <property type="molecule type" value="Genomic_DNA"/>
</dbReference>
<keyword evidence="2" id="KW-0963">Cytoplasm</keyword>
<dbReference type="SUPFAM" id="SSF49764">
    <property type="entry name" value="HSP20-like chaperones"/>
    <property type="match status" value="1"/>
</dbReference>
<keyword evidence="7" id="KW-1185">Reference proteome</keyword>
<evidence type="ECO:0000259" key="5">
    <source>
        <dbReference type="PROSITE" id="PS51203"/>
    </source>
</evidence>
<gene>
    <name evidence="6" type="ORF">B9G98_04081</name>
</gene>
<dbReference type="PANTHER" id="PTHR12356">
    <property type="entry name" value="NUCLEAR MOVEMENT PROTEIN NUDC"/>
    <property type="match status" value="1"/>
</dbReference>
<dbReference type="PROSITE" id="PS51203">
    <property type="entry name" value="CS"/>
    <property type="match status" value="1"/>
</dbReference>
<dbReference type="AlphaFoldDB" id="A0A2T0FN92"/>
<dbReference type="GeneID" id="36517829"/>
<name>A0A2T0FN92_9ASCO</name>
<dbReference type="GO" id="GO:0051082">
    <property type="term" value="F:unfolded protein binding"/>
    <property type="evidence" value="ECO:0007669"/>
    <property type="project" value="TreeGrafter"/>
</dbReference>